<evidence type="ECO:0000313" key="1">
    <source>
        <dbReference type="EMBL" id="XPM65789.1"/>
    </source>
</evidence>
<sequence length="230" mass="27238">MFIENSKDKESIPTKNLITKVKIFATTTIILGYLCVYTLSQQYFKEEANKHEKEFIENFYNLINKLQEYFQFDSFYLLDRLISEKLVNTLIYVREKYQSKANNYNHNYNSKYICRILVDKDALGDTLSKLKIDLPGNLQPYNNTDFFAFGESEHEVKNKAKTYLKYTIDPENKLRLWSKDISINPKTNDVTWMKPTPIKEDDSVYAKEIIEDYINNLETKVNIISPWDKV</sequence>
<protein>
    <submittedName>
        <fullName evidence="1">Uncharacterized protein</fullName>
    </submittedName>
</protein>
<name>A0ACD5GYD4_9CYAN</name>
<reference evidence="1 2" key="1">
    <citation type="journal article" date="2016" name="Genome Announc.">
        <title>Draft Genome Sequence of the Thermotolerant Cyanobacterium Desertifilum sp. IPPAS B-1220.</title>
        <authorList>
            <person name="Mironov K.S."/>
            <person name="Sinetova M.A."/>
            <person name="Bolatkhan K."/>
            <person name="Zayadan B.K."/>
            <person name="Ustinova V.V."/>
            <person name="Kupriyanova E.V."/>
            <person name="Skrypnik A.N."/>
            <person name="Gogoleva N.E."/>
            <person name="Gogolev Y.V."/>
            <person name="Los D.A."/>
        </authorList>
    </citation>
    <scope>NUCLEOTIDE SEQUENCE [LARGE SCALE GENOMIC DNA]</scope>
    <source>
        <strain evidence="1 2">IPPAS B-1220</strain>
    </source>
</reference>
<dbReference type="Proteomes" id="UP000095472">
    <property type="component" value="Chromosome"/>
</dbReference>
<evidence type="ECO:0000313" key="2">
    <source>
        <dbReference type="Proteomes" id="UP000095472"/>
    </source>
</evidence>
<accession>A0ACD5GYD4</accession>
<organism evidence="1 2">
    <name type="scientific">Desertifilum tharense IPPAS B-1220</name>
    <dbReference type="NCBI Taxonomy" id="1781255"/>
    <lineage>
        <taxon>Bacteria</taxon>
        <taxon>Bacillati</taxon>
        <taxon>Cyanobacteriota</taxon>
        <taxon>Cyanophyceae</taxon>
        <taxon>Desertifilales</taxon>
        <taxon>Desertifilaceae</taxon>
        <taxon>Desertifilum</taxon>
    </lineage>
</organism>
<proteinExistence type="predicted"/>
<gene>
    <name evidence="1" type="ORF">BH720_009685</name>
</gene>
<dbReference type="EMBL" id="CP182909">
    <property type="protein sequence ID" value="XPM65789.1"/>
    <property type="molecule type" value="Genomic_DNA"/>
</dbReference>
<keyword evidence="2" id="KW-1185">Reference proteome</keyword>